<dbReference type="AlphaFoldDB" id="A0A0E9XSE9"/>
<accession>A0A0E9XSE9</accession>
<organism evidence="1">
    <name type="scientific">Anguilla anguilla</name>
    <name type="common">European freshwater eel</name>
    <name type="synonym">Muraena anguilla</name>
    <dbReference type="NCBI Taxonomy" id="7936"/>
    <lineage>
        <taxon>Eukaryota</taxon>
        <taxon>Metazoa</taxon>
        <taxon>Chordata</taxon>
        <taxon>Craniata</taxon>
        <taxon>Vertebrata</taxon>
        <taxon>Euteleostomi</taxon>
        <taxon>Actinopterygii</taxon>
        <taxon>Neopterygii</taxon>
        <taxon>Teleostei</taxon>
        <taxon>Anguilliformes</taxon>
        <taxon>Anguillidae</taxon>
        <taxon>Anguilla</taxon>
    </lineage>
</organism>
<proteinExistence type="predicted"/>
<reference evidence="1" key="2">
    <citation type="journal article" date="2015" name="Fish Shellfish Immunol.">
        <title>Early steps in the European eel (Anguilla anguilla)-Vibrio vulnificus interaction in the gills: Role of the RtxA13 toxin.</title>
        <authorList>
            <person name="Callol A."/>
            <person name="Pajuelo D."/>
            <person name="Ebbesson L."/>
            <person name="Teles M."/>
            <person name="MacKenzie S."/>
            <person name="Amaro C."/>
        </authorList>
    </citation>
    <scope>NUCLEOTIDE SEQUENCE</scope>
</reference>
<reference evidence="1" key="1">
    <citation type="submission" date="2014-11" db="EMBL/GenBank/DDBJ databases">
        <authorList>
            <person name="Amaro Gonzalez C."/>
        </authorList>
    </citation>
    <scope>NUCLEOTIDE SEQUENCE</scope>
</reference>
<name>A0A0E9XSE9_ANGAN</name>
<evidence type="ECO:0000313" key="1">
    <source>
        <dbReference type="EMBL" id="JAI04619.1"/>
    </source>
</evidence>
<sequence>MKWQELNTHMSVHFFLCSYAHS</sequence>
<protein>
    <submittedName>
        <fullName evidence="1">Uncharacterized protein</fullName>
    </submittedName>
</protein>
<dbReference type="EMBL" id="GBXM01003959">
    <property type="protein sequence ID" value="JAI04619.1"/>
    <property type="molecule type" value="Transcribed_RNA"/>
</dbReference>